<keyword evidence="6" id="KW-0963">Cytoplasm</keyword>
<dbReference type="UniPathway" id="UPA00988"/>
<dbReference type="GO" id="GO:0005737">
    <property type="term" value="C:cytoplasm"/>
    <property type="evidence" value="ECO:0007669"/>
    <property type="project" value="UniProtKB-SubCell"/>
</dbReference>
<feature type="region of interest" description="Disordered" evidence="9">
    <location>
        <begin position="103"/>
        <end position="139"/>
    </location>
</feature>
<evidence type="ECO:0000256" key="6">
    <source>
        <dbReference type="ARBA" id="ARBA00022490"/>
    </source>
</evidence>
<dbReference type="PANTHER" id="PTHR12896:SF1">
    <property type="entry name" value="ELONGATOR COMPLEX PROTEIN 4"/>
    <property type="match status" value="1"/>
</dbReference>
<sequence length="504" mass="55379">MTSFRRIKPSSLPSPPPGTIVCPTVPLPHLSTGLASLDDVLSPGQPLSSALLVLTPDAHSAWGKLIQRYWIAQGLISQQNVVVVGAQDEPDELVKGCMWDASAAQQQQQQKENKEQGEPKAENEDAGMESEGEELLDENEEGNKIKIAWRYGGMSKFQTTVDTKSSSVNSFNYTLSLTQNIPRSRIADLIDSRQLAYVHVDPYTPRPSRKKGETVGVESPLDEVLNQIKKIVEKGPYQRSTIEPRPSQPARALRIALPNLFSQSYGDLTHAEMFRFLMGLRSVIRPVHVAVLITLPPHLCADKALVSRLMWATDSTIELEGFGSDPTLPELFSHHHGFLHVHAPFHQQSLAPPSQKTSTLLGGRGGSNNLAFKLKRKAFVVETLHLDVEGGVGERRTTAPPSVTASLKGMKDLSISNGSGGGEGHDHHTHSHDHDHSHNCGDKEEKGAGRVRIEVSDEVEFPTVKREPVLDKKSSLSSDNVKPRKSAMKRVGFVDPSKPEIYEF</sequence>
<dbReference type="CDD" id="cd19494">
    <property type="entry name" value="Elp4"/>
    <property type="match status" value="1"/>
</dbReference>
<dbReference type="GO" id="GO:0008023">
    <property type="term" value="C:transcription elongation factor complex"/>
    <property type="evidence" value="ECO:0007669"/>
    <property type="project" value="TreeGrafter"/>
</dbReference>
<feature type="compositionally biased region" description="Basic and acidic residues" evidence="9">
    <location>
        <begin position="111"/>
        <end position="123"/>
    </location>
</feature>
<dbReference type="InterPro" id="IPR027417">
    <property type="entry name" value="P-loop_NTPase"/>
</dbReference>
<evidence type="ECO:0000256" key="8">
    <source>
        <dbReference type="ARBA" id="ARBA00023242"/>
    </source>
</evidence>
<feature type="region of interest" description="Disordered" evidence="9">
    <location>
        <begin position="412"/>
        <end position="504"/>
    </location>
</feature>
<keyword evidence="8" id="KW-0539">Nucleus</keyword>
<dbReference type="Pfam" id="PF05625">
    <property type="entry name" value="PAXNEB"/>
    <property type="match status" value="1"/>
</dbReference>
<protein>
    <recommendedName>
        <fullName evidence="5">Elongator complex protein 4</fullName>
    </recommendedName>
</protein>
<dbReference type="PANTHER" id="PTHR12896">
    <property type="entry name" value="PAX6 NEIGHBOR PROTEIN PAXNEB"/>
    <property type="match status" value="1"/>
</dbReference>
<evidence type="ECO:0000256" key="9">
    <source>
        <dbReference type="SAM" id="MobiDB-lite"/>
    </source>
</evidence>
<evidence type="ECO:0000256" key="3">
    <source>
        <dbReference type="ARBA" id="ARBA00005043"/>
    </source>
</evidence>
<comment type="pathway">
    <text evidence="3">tRNA modification; 5-methoxycarbonylmethyl-2-thiouridine-tRNA biosynthesis.</text>
</comment>
<evidence type="ECO:0000256" key="2">
    <source>
        <dbReference type="ARBA" id="ARBA00004496"/>
    </source>
</evidence>
<accession>A0A0F7SVI8</accession>
<feature type="compositionally biased region" description="Acidic residues" evidence="9">
    <location>
        <begin position="124"/>
        <end position="139"/>
    </location>
</feature>
<dbReference type="GO" id="GO:0033588">
    <property type="term" value="C:elongator holoenzyme complex"/>
    <property type="evidence" value="ECO:0007669"/>
    <property type="project" value="InterPro"/>
</dbReference>
<evidence type="ECO:0000256" key="1">
    <source>
        <dbReference type="ARBA" id="ARBA00004123"/>
    </source>
</evidence>
<comment type="subcellular location">
    <subcellularLocation>
        <location evidence="2">Cytoplasm</location>
    </subcellularLocation>
    <subcellularLocation>
        <location evidence="1">Nucleus</location>
    </subcellularLocation>
</comment>
<reference evidence="10" key="1">
    <citation type="submission" date="2014-08" db="EMBL/GenBank/DDBJ databases">
        <authorList>
            <person name="Sharma Rahul"/>
            <person name="Thines Marco"/>
        </authorList>
    </citation>
    <scope>NUCLEOTIDE SEQUENCE</scope>
</reference>
<comment type="similarity">
    <text evidence="4">Belongs to the ELP4 family.</text>
</comment>
<organism evidence="10">
    <name type="scientific">Phaffia rhodozyma</name>
    <name type="common">Yeast</name>
    <name type="synonym">Xanthophyllomyces dendrorhous</name>
    <dbReference type="NCBI Taxonomy" id="264483"/>
    <lineage>
        <taxon>Eukaryota</taxon>
        <taxon>Fungi</taxon>
        <taxon>Dikarya</taxon>
        <taxon>Basidiomycota</taxon>
        <taxon>Agaricomycotina</taxon>
        <taxon>Tremellomycetes</taxon>
        <taxon>Cystofilobasidiales</taxon>
        <taxon>Mrakiaceae</taxon>
        <taxon>Phaffia</taxon>
    </lineage>
</organism>
<dbReference type="EMBL" id="LN483166">
    <property type="protein sequence ID" value="CED84555.1"/>
    <property type="molecule type" value="Genomic_DNA"/>
</dbReference>
<evidence type="ECO:0000313" key="10">
    <source>
        <dbReference type="EMBL" id="CED84555.1"/>
    </source>
</evidence>
<dbReference type="InterPro" id="IPR008728">
    <property type="entry name" value="Elongator_complex_protein_4"/>
</dbReference>
<dbReference type="GO" id="GO:0002098">
    <property type="term" value="P:tRNA wobble uridine modification"/>
    <property type="evidence" value="ECO:0007669"/>
    <property type="project" value="InterPro"/>
</dbReference>
<feature type="compositionally biased region" description="Basic and acidic residues" evidence="9">
    <location>
        <begin position="432"/>
        <end position="455"/>
    </location>
</feature>
<keyword evidence="7" id="KW-0819">tRNA processing</keyword>
<feature type="compositionally biased region" description="Basic and acidic residues" evidence="9">
    <location>
        <begin position="463"/>
        <end position="474"/>
    </location>
</feature>
<evidence type="ECO:0000256" key="5">
    <source>
        <dbReference type="ARBA" id="ARBA00020265"/>
    </source>
</evidence>
<proteinExistence type="inferred from homology"/>
<evidence type="ECO:0000256" key="4">
    <source>
        <dbReference type="ARBA" id="ARBA00007573"/>
    </source>
</evidence>
<dbReference type="Gene3D" id="3.40.50.300">
    <property type="entry name" value="P-loop containing nucleotide triphosphate hydrolases"/>
    <property type="match status" value="1"/>
</dbReference>
<dbReference type="AlphaFoldDB" id="A0A0F7SVI8"/>
<evidence type="ECO:0000256" key="7">
    <source>
        <dbReference type="ARBA" id="ARBA00022694"/>
    </source>
</evidence>
<name>A0A0F7SVI8_PHARH</name>